<dbReference type="Proteomes" id="UP001295469">
    <property type="component" value="Chromosome C06"/>
</dbReference>
<protein>
    <submittedName>
        <fullName evidence="1">(rape) hypothetical protein</fullName>
    </submittedName>
</protein>
<name>A0A816Q0J2_BRANA</name>
<organism evidence="1">
    <name type="scientific">Brassica napus</name>
    <name type="common">Rape</name>
    <dbReference type="NCBI Taxonomy" id="3708"/>
    <lineage>
        <taxon>Eukaryota</taxon>
        <taxon>Viridiplantae</taxon>
        <taxon>Streptophyta</taxon>
        <taxon>Embryophyta</taxon>
        <taxon>Tracheophyta</taxon>
        <taxon>Spermatophyta</taxon>
        <taxon>Magnoliopsida</taxon>
        <taxon>eudicotyledons</taxon>
        <taxon>Gunneridae</taxon>
        <taxon>Pentapetalae</taxon>
        <taxon>rosids</taxon>
        <taxon>malvids</taxon>
        <taxon>Brassicales</taxon>
        <taxon>Brassicaceae</taxon>
        <taxon>Brassiceae</taxon>
        <taxon>Brassica</taxon>
    </lineage>
</organism>
<dbReference type="EMBL" id="HG994370">
    <property type="protein sequence ID" value="CAF2054847.1"/>
    <property type="molecule type" value="Genomic_DNA"/>
</dbReference>
<dbReference type="AlphaFoldDB" id="A0A816Q0J2"/>
<reference evidence="1" key="1">
    <citation type="submission" date="2021-01" db="EMBL/GenBank/DDBJ databases">
        <authorList>
            <consortium name="Genoscope - CEA"/>
            <person name="William W."/>
        </authorList>
    </citation>
    <scope>NUCLEOTIDE SEQUENCE</scope>
</reference>
<gene>
    <name evidence="1" type="ORF">DARMORV10_C06P05030.1</name>
</gene>
<sequence>MGGCVSVDIPCDQVVSQTHRCLFGDGNHIHMMKANLEALDTATRELRERRVDLSRRVSKKLEEVKELLSKGVFEELAEKRPASKVVKKDIQTTIGLDSMVGKAWDSIMKPEGRTLVRTTVSRTFCVNDLCSLLLTGRGHSESKEEGFLIDVSQEGHMKATQSANGKMLLICIFQEAPQNDSVRLSAGLIWSPIPNKNNGSSKRNLSNNLHHLQVLDSQV</sequence>
<accession>A0A816Q0J2</accession>
<proteinExistence type="predicted"/>
<evidence type="ECO:0000313" key="1">
    <source>
        <dbReference type="EMBL" id="CAF2054847.1"/>
    </source>
</evidence>